<organism evidence="3 4">
    <name type="scientific">Methylocystis echinoides</name>
    <dbReference type="NCBI Taxonomy" id="29468"/>
    <lineage>
        <taxon>Bacteria</taxon>
        <taxon>Pseudomonadati</taxon>
        <taxon>Pseudomonadota</taxon>
        <taxon>Alphaproteobacteria</taxon>
        <taxon>Hyphomicrobiales</taxon>
        <taxon>Methylocystaceae</taxon>
        <taxon>Methylocystis</taxon>
    </lineage>
</organism>
<gene>
    <name evidence="3" type="ORF">LMG27198_17190</name>
</gene>
<dbReference type="AlphaFoldDB" id="A0A9W6GTC9"/>
<keyword evidence="4" id="KW-1185">Reference proteome</keyword>
<evidence type="ECO:0000256" key="1">
    <source>
        <dbReference type="SAM" id="MobiDB-lite"/>
    </source>
</evidence>
<accession>A0A9W6GTC9</accession>
<dbReference type="EMBL" id="BSEC01000001">
    <property type="protein sequence ID" value="GLI92727.1"/>
    <property type="molecule type" value="Genomic_DNA"/>
</dbReference>
<dbReference type="InterPro" id="IPR041649">
    <property type="entry name" value="NepR"/>
</dbReference>
<sequence>MLKAGRGISSQGHAAPQIAEHVEQQLQASYSEVLHEPIPARFLDVLDMLEGGDANKTSTRNRAATRSEPASATTSLSKL</sequence>
<dbReference type="RefSeq" id="WP_281802111.1">
    <property type="nucleotide sequence ID" value="NZ_BSEC01000001.1"/>
</dbReference>
<name>A0A9W6GTC9_9HYPH</name>
<feature type="region of interest" description="Disordered" evidence="1">
    <location>
        <begin position="52"/>
        <end position="79"/>
    </location>
</feature>
<evidence type="ECO:0000313" key="3">
    <source>
        <dbReference type="EMBL" id="GLI92727.1"/>
    </source>
</evidence>
<dbReference type="Proteomes" id="UP001144323">
    <property type="component" value="Unassembled WGS sequence"/>
</dbReference>
<feature type="domain" description="Anti-sigma factor NepR" evidence="2">
    <location>
        <begin position="22"/>
        <end position="50"/>
    </location>
</feature>
<evidence type="ECO:0000259" key="2">
    <source>
        <dbReference type="Pfam" id="PF18557"/>
    </source>
</evidence>
<protein>
    <recommendedName>
        <fullName evidence="2">Anti-sigma factor NepR domain-containing protein</fullName>
    </recommendedName>
</protein>
<evidence type="ECO:0000313" key="4">
    <source>
        <dbReference type="Proteomes" id="UP001144323"/>
    </source>
</evidence>
<dbReference type="Pfam" id="PF18557">
    <property type="entry name" value="NepR"/>
    <property type="match status" value="1"/>
</dbReference>
<feature type="compositionally biased region" description="Polar residues" evidence="1">
    <location>
        <begin position="55"/>
        <end position="79"/>
    </location>
</feature>
<proteinExistence type="predicted"/>
<reference evidence="3" key="1">
    <citation type="journal article" date="2023" name="Int. J. Syst. Evol. Microbiol.">
        <title>Methylocystis iwaonis sp. nov., a type II methane-oxidizing bacterium from surface soil of a rice paddy field in Japan, and emended description of the genus Methylocystis (ex Whittenbury et al. 1970) Bowman et al. 1993.</title>
        <authorList>
            <person name="Kaise H."/>
            <person name="Sawadogo J.B."/>
            <person name="Alam M.S."/>
            <person name="Ueno C."/>
            <person name="Dianou D."/>
            <person name="Shinjo R."/>
            <person name="Asakawa S."/>
        </authorList>
    </citation>
    <scope>NUCLEOTIDE SEQUENCE</scope>
    <source>
        <strain evidence="3">LMG27198</strain>
    </source>
</reference>
<comment type="caution">
    <text evidence="3">The sequence shown here is derived from an EMBL/GenBank/DDBJ whole genome shotgun (WGS) entry which is preliminary data.</text>
</comment>